<dbReference type="InterPro" id="IPR014942">
    <property type="entry name" value="AbiEii"/>
</dbReference>
<accession>S9SCT9</accession>
<evidence type="ECO:0000313" key="2">
    <source>
        <dbReference type="Proteomes" id="UP000015347"/>
    </source>
</evidence>
<evidence type="ECO:0000313" key="1">
    <source>
        <dbReference type="EMBL" id="EPX84044.1"/>
    </source>
</evidence>
<proteinExistence type="predicted"/>
<name>S9SCT9_9RHOB</name>
<dbReference type="EMBL" id="APVH01000013">
    <property type="protein sequence ID" value="EPX84044.1"/>
    <property type="molecule type" value="Genomic_DNA"/>
</dbReference>
<dbReference type="RefSeq" id="WP_020038238.1">
    <property type="nucleotide sequence ID" value="NZ_KE557274.1"/>
</dbReference>
<keyword evidence="2" id="KW-1185">Reference proteome</keyword>
<gene>
    <name evidence="1" type="ORF">Salmuc_01819</name>
</gene>
<dbReference type="HOGENOM" id="CLU_067323_0_0_5"/>
<organism evidence="1 2">
    <name type="scientific">Salipiger mucosus DSM 16094</name>
    <dbReference type="NCBI Taxonomy" id="1123237"/>
    <lineage>
        <taxon>Bacteria</taxon>
        <taxon>Pseudomonadati</taxon>
        <taxon>Pseudomonadota</taxon>
        <taxon>Alphaproteobacteria</taxon>
        <taxon>Rhodobacterales</taxon>
        <taxon>Roseobacteraceae</taxon>
        <taxon>Salipiger</taxon>
    </lineage>
</organism>
<comment type="caution">
    <text evidence="1">The sequence shown here is derived from an EMBL/GenBank/DDBJ whole genome shotgun (WGS) entry which is preliminary data.</text>
</comment>
<sequence>MKNIGASIKDKLKQQARQQRVTMDFMMIRYANERLLGRLAASRWADDYCLKGGMLLPAWNDGDMFRPTADIDINGLNDGDLAGFKEMVLALSQMTPDDLGYDDGIDFLTETVADTYQREGGADGGKIEMKAKLHTSPIPVRIDVSFGNPVTPSVDHGDYPCLFRADKKTPLPMPKIHMYPPETAVSEKLHALASFGSFNTRIRDYYDLHILFEKFDFSDDMLAEAFQKTFAKQERDLPDDLPALSEEYAEENRGKWAKFNESTNLRDAVPDFHDVVTTIRDRLTTPLDLAREGSAGYSPA</sequence>
<dbReference type="eggNOG" id="COG2253">
    <property type="taxonomic scope" value="Bacteria"/>
</dbReference>
<protein>
    <recommendedName>
        <fullName evidence="3">Nucleotidyl transferase AbiEii/AbiGii toxin family protein</fullName>
    </recommendedName>
</protein>
<dbReference type="Proteomes" id="UP000015347">
    <property type="component" value="Unassembled WGS sequence"/>
</dbReference>
<dbReference type="STRING" id="1123237.Salmuc_01819"/>
<reference evidence="2" key="1">
    <citation type="journal article" date="2014" name="Stand. Genomic Sci.">
        <title>Genome sequence of the exopolysaccharide-producing Salipiger mucosus type strain (DSM 16094(T)), a moderately halophilic member of the Roseobacter clade.</title>
        <authorList>
            <person name="Riedel T."/>
            <person name="Spring S."/>
            <person name="Fiebig A."/>
            <person name="Petersen J."/>
            <person name="Kyrpides N.C."/>
            <person name="Goker M."/>
            <person name="Klenk H.P."/>
        </authorList>
    </citation>
    <scope>NUCLEOTIDE SEQUENCE [LARGE SCALE GENOMIC DNA]</scope>
    <source>
        <strain evidence="2">DSM 16094</strain>
    </source>
</reference>
<evidence type="ECO:0008006" key="3">
    <source>
        <dbReference type="Google" id="ProtNLM"/>
    </source>
</evidence>
<dbReference type="Pfam" id="PF08843">
    <property type="entry name" value="AbiEii"/>
    <property type="match status" value="1"/>
</dbReference>
<dbReference type="AlphaFoldDB" id="S9SCT9"/>